<sequence>MRYVIAIRPYAMLMYKPISLICHALCYEQYELLYMAMPYVSAIRTYNMPEVISHQFPYIMPYVIPPSALISCRRLYVISPYVMPYKLRRQPLLAQYIVHTPRR</sequence>
<protein>
    <submittedName>
        <fullName evidence="1">Uncharacterized protein</fullName>
    </submittedName>
</protein>
<keyword evidence="2" id="KW-1185">Reference proteome</keyword>
<dbReference type="AlphaFoldDB" id="A0A4Y2PA37"/>
<name>A0A4Y2PA37_ARAVE</name>
<evidence type="ECO:0000313" key="1">
    <source>
        <dbReference type="EMBL" id="GBN48101.1"/>
    </source>
</evidence>
<proteinExistence type="predicted"/>
<comment type="caution">
    <text evidence="1">The sequence shown here is derived from an EMBL/GenBank/DDBJ whole genome shotgun (WGS) entry which is preliminary data.</text>
</comment>
<evidence type="ECO:0000313" key="2">
    <source>
        <dbReference type="Proteomes" id="UP000499080"/>
    </source>
</evidence>
<dbReference type="Proteomes" id="UP000499080">
    <property type="component" value="Unassembled WGS sequence"/>
</dbReference>
<reference evidence="1 2" key="1">
    <citation type="journal article" date="2019" name="Sci. Rep.">
        <title>Orb-weaving spider Araneus ventricosus genome elucidates the spidroin gene catalogue.</title>
        <authorList>
            <person name="Kono N."/>
            <person name="Nakamura H."/>
            <person name="Ohtoshi R."/>
            <person name="Moran D.A.P."/>
            <person name="Shinohara A."/>
            <person name="Yoshida Y."/>
            <person name="Fujiwara M."/>
            <person name="Mori M."/>
            <person name="Tomita M."/>
            <person name="Arakawa K."/>
        </authorList>
    </citation>
    <scope>NUCLEOTIDE SEQUENCE [LARGE SCALE GENOMIC DNA]</scope>
</reference>
<organism evidence="1 2">
    <name type="scientific">Araneus ventricosus</name>
    <name type="common">Orbweaver spider</name>
    <name type="synonym">Epeira ventricosa</name>
    <dbReference type="NCBI Taxonomy" id="182803"/>
    <lineage>
        <taxon>Eukaryota</taxon>
        <taxon>Metazoa</taxon>
        <taxon>Ecdysozoa</taxon>
        <taxon>Arthropoda</taxon>
        <taxon>Chelicerata</taxon>
        <taxon>Arachnida</taxon>
        <taxon>Araneae</taxon>
        <taxon>Araneomorphae</taxon>
        <taxon>Entelegynae</taxon>
        <taxon>Araneoidea</taxon>
        <taxon>Araneidae</taxon>
        <taxon>Araneus</taxon>
    </lineage>
</organism>
<gene>
    <name evidence="1" type="ORF">AVEN_221530_1</name>
</gene>
<accession>A0A4Y2PA37</accession>
<dbReference type="EMBL" id="BGPR01010810">
    <property type="protein sequence ID" value="GBN48101.1"/>
    <property type="molecule type" value="Genomic_DNA"/>
</dbReference>